<protein>
    <submittedName>
        <fullName evidence="1">Uncharacterized protein</fullName>
    </submittedName>
</protein>
<dbReference type="KEGG" id="lua:D4A81_01335"/>
<evidence type="ECO:0000313" key="1">
    <source>
        <dbReference type="EMBL" id="AYA98686.1"/>
    </source>
</evidence>
<dbReference type="Proteomes" id="UP000265562">
    <property type="component" value="Chromosome"/>
</dbReference>
<dbReference type="RefSeq" id="WP_111523859.1">
    <property type="nucleotide sequence ID" value="NZ_CP032364.1"/>
</dbReference>
<keyword evidence="2" id="KW-1185">Reference proteome</keyword>
<proteinExistence type="predicted"/>
<dbReference type="AlphaFoldDB" id="A0A385PXI5"/>
<evidence type="ECO:0000313" key="2">
    <source>
        <dbReference type="Proteomes" id="UP000265562"/>
    </source>
</evidence>
<dbReference type="OrthoDB" id="9875821at2"/>
<reference evidence="1 2" key="1">
    <citation type="submission" date="2018-09" db="EMBL/GenBank/DDBJ databases">
        <title>Genome sequencing of Lachnoanaerobaculum umeaense DSM 23576.</title>
        <authorList>
            <person name="Kook J.-K."/>
            <person name="Park S.-N."/>
            <person name="Lim Y.K."/>
        </authorList>
    </citation>
    <scope>NUCLEOTIDE SEQUENCE [LARGE SCALE GENOMIC DNA]</scope>
    <source>
        <strain evidence="2">DSM 23576 \ CCUG 58757</strain>
    </source>
</reference>
<dbReference type="EMBL" id="CP032364">
    <property type="protein sequence ID" value="AYA98686.1"/>
    <property type="molecule type" value="Genomic_DNA"/>
</dbReference>
<sequence length="251" mass="30109">MSKKSGNHEPTESRAFKLTELTKYLVKMYKLPTKDKASLDEYTGDGLRGYRKQIERILKNTKVNGKSLYDICTPDDGGPRKISVSDFNKHCFPQWSDYLKNGKNEYDKEVLEREEKIYERAKIIQENAEYDDVYDNESEEIFIYSEEELEKHAMKLMIEGIFEAVCGEFDWRKLKYDLENKEYYLHPWNVEKIYPEEYFDGSELWNEEDGIFYTIPYEKLREDGRKTREPLEKSMENLKSYKNYIKDKDNE</sequence>
<accession>A0A385PXI5</accession>
<gene>
    <name evidence="1" type="ORF">D4A81_01335</name>
</gene>
<name>A0A385PXI5_9FIRM</name>
<organism evidence="1 2">
    <name type="scientific">Lachnoanaerobaculum umeaense</name>
    <dbReference type="NCBI Taxonomy" id="617123"/>
    <lineage>
        <taxon>Bacteria</taxon>
        <taxon>Bacillati</taxon>
        <taxon>Bacillota</taxon>
        <taxon>Clostridia</taxon>
        <taxon>Lachnospirales</taxon>
        <taxon>Lachnospiraceae</taxon>
        <taxon>Lachnoanaerobaculum</taxon>
    </lineage>
</organism>